<organism evidence="1 2">
    <name type="scientific">Tigheibacillus halophilus</name>
    <dbReference type="NCBI Taxonomy" id="361280"/>
    <lineage>
        <taxon>Bacteria</taxon>
        <taxon>Bacillati</taxon>
        <taxon>Bacillota</taxon>
        <taxon>Bacilli</taxon>
        <taxon>Bacillales</taxon>
        <taxon>Bacillaceae</taxon>
        <taxon>Tigheibacillus</taxon>
    </lineage>
</organism>
<evidence type="ECO:0000313" key="2">
    <source>
        <dbReference type="Proteomes" id="UP001281447"/>
    </source>
</evidence>
<gene>
    <name evidence="1" type="ORF">RWE15_08265</name>
</gene>
<protein>
    <recommendedName>
        <fullName evidence="3">Uracil DNA glycosylase superfamily protein</fullName>
    </recommendedName>
</protein>
<name>A0ABU5C5H0_9BACI</name>
<reference evidence="1 2" key="1">
    <citation type="submission" date="2023-10" db="EMBL/GenBank/DDBJ databases">
        <title>Virgibacillus halophilus 5B73C genome.</title>
        <authorList>
            <person name="Miliotis G."/>
            <person name="Sengupta P."/>
            <person name="Hameed A."/>
            <person name="Chuvochina M."/>
            <person name="Mcdonagh F."/>
            <person name="Simpson A.C."/>
            <person name="Singh N.K."/>
            <person name="Rekha P.D."/>
            <person name="Raman K."/>
            <person name="Hugenholtz P."/>
            <person name="Venkateswaran K."/>
        </authorList>
    </citation>
    <scope>NUCLEOTIDE SEQUENCE [LARGE SCALE GENOMIC DNA]</scope>
    <source>
        <strain evidence="1 2">5B73C</strain>
    </source>
</reference>
<dbReference type="EMBL" id="JAWDIP010000003">
    <property type="protein sequence ID" value="MDY0394440.1"/>
    <property type="molecule type" value="Genomic_DNA"/>
</dbReference>
<dbReference type="Proteomes" id="UP001281447">
    <property type="component" value="Unassembled WGS sequence"/>
</dbReference>
<sequence length="248" mass="28335">MHLLLFLPVLEKMAADKIEITKQNILNSPLLLMGRSSGLEMFYSPHNEYINYDAPVVIAGITPGWQQMRAALIQFLHSYNQGKTLHQVLKETKEAASFIGSMRINLVKMLQSCGLFDVLHISANSLFSEHRHLLHTTSIVKYPLFRSGKNYTGYQPVLQRVPALHTYLNEVFPNEMEAIHTTKLIIPLGKVVDQEIQRLMKEKQITNAYCLSGFPHPSGANGHRQRIFSRNKGMYKSVIQEWAQMRSD</sequence>
<keyword evidence="2" id="KW-1185">Reference proteome</keyword>
<proteinExistence type="predicted"/>
<accession>A0ABU5C5H0</accession>
<evidence type="ECO:0008006" key="3">
    <source>
        <dbReference type="Google" id="ProtNLM"/>
    </source>
</evidence>
<evidence type="ECO:0000313" key="1">
    <source>
        <dbReference type="EMBL" id="MDY0394440.1"/>
    </source>
</evidence>
<comment type="caution">
    <text evidence="1">The sequence shown here is derived from an EMBL/GenBank/DDBJ whole genome shotgun (WGS) entry which is preliminary data.</text>
</comment>